<name>A0A6J4IT11_9MICC</name>
<gene>
    <name evidence="2" type="ORF">AVDCRST_MAG83-2640</name>
</gene>
<organism evidence="2">
    <name type="scientific">uncultured Arthrobacter sp</name>
    <dbReference type="NCBI Taxonomy" id="114050"/>
    <lineage>
        <taxon>Bacteria</taxon>
        <taxon>Bacillati</taxon>
        <taxon>Actinomycetota</taxon>
        <taxon>Actinomycetes</taxon>
        <taxon>Micrococcales</taxon>
        <taxon>Micrococcaceae</taxon>
        <taxon>Arthrobacter</taxon>
        <taxon>environmental samples</taxon>
    </lineage>
</organism>
<dbReference type="GO" id="GO:0004096">
    <property type="term" value="F:catalase activity"/>
    <property type="evidence" value="ECO:0007669"/>
    <property type="project" value="UniProtKB-EC"/>
</dbReference>
<feature type="compositionally biased region" description="Basic residues" evidence="1">
    <location>
        <begin position="51"/>
        <end position="72"/>
    </location>
</feature>
<feature type="compositionally biased region" description="Low complexity" evidence="1">
    <location>
        <begin position="249"/>
        <end position="260"/>
    </location>
</feature>
<keyword evidence="2" id="KW-0560">Oxidoreductase</keyword>
<feature type="region of interest" description="Disordered" evidence="1">
    <location>
        <begin position="1"/>
        <end position="84"/>
    </location>
</feature>
<feature type="compositionally biased region" description="Basic residues" evidence="1">
    <location>
        <begin position="402"/>
        <end position="436"/>
    </location>
</feature>
<dbReference type="EMBL" id="CADCTE010000145">
    <property type="protein sequence ID" value="CAA9259387.1"/>
    <property type="molecule type" value="Genomic_DNA"/>
</dbReference>
<feature type="region of interest" description="Disordered" evidence="1">
    <location>
        <begin position="208"/>
        <end position="307"/>
    </location>
</feature>
<keyword evidence="2" id="KW-0575">Peroxidase</keyword>
<feature type="region of interest" description="Disordered" evidence="1">
    <location>
        <begin position="378"/>
        <end position="495"/>
    </location>
</feature>
<feature type="compositionally biased region" description="Basic residues" evidence="1">
    <location>
        <begin position="223"/>
        <end position="235"/>
    </location>
</feature>
<evidence type="ECO:0000313" key="2">
    <source>
        <dbReference type="EMBL" id="CAA9259387.1"/>
    </source>
</evidence>
<sequence length="495" mass="56443">ERQFQHYAVRGARRRRQQLVSDRPRRSDPADRPLPDREARPVQPRADPRARRPRQGRRSLRCLRNHRRRQHVHQGGPVPDRRRHRDAAALLLSRRRAGLPRHLARPPRLRPEVLHLRGQLRPRGQQHPRLLHPRRHQVPGLHPLAEAPARHQPARRRHAVGLLDPEPGIRAPGDLADGRPRPSRLLAHHERLRLAHLHVDQRGRREVLGQVPLQVQPGPRDAHGRRGRVTGRLGRRPPPARPLREHRQGQPPELGPQGPGHALRRRQGLPVQPVRPHQGLAAGRLPADPGRKAHAEPQPGELLRADRAGDLRAVELRARHRRKPRPHAAGAHLLLRRCAPLPCGHQPRPAAGEHAQERGAQLLQGRRGPVPLQLRLHPGVRAELGGRPRGRPGDLRPARRLGERRRARARRPHPARRGRRLRPGRHALPRGLRRRGPGPVPRDDHRRRRRRGQFRDPRAGHPVLDQRRRRPRCQAAGQPRLRRDPGVGVGSGPVL</sequence>
<feature type="non-terminal residue" evidence="2">
    <location>
        <position position="1"/>
    </location>
</feature>
<accession>A0A6J4IT11</accession>
<feature type="compositionally biased region" description="Basic and acidic residues" evidence="1">
    <location>
        <begin position="22"/>
        <end position="50"/>
    </location>
</feature>
<reference evidence="2" key="1">
    <citation type="submission" date="2020-02" db="EMBL/GenBank/DDBJ databases">
        <authorList>
            <person name="Meier V. D."/>
        </authorList>
    </citation>
    <scope>NUCLEOTIDE SEQUENCE</scope>
    <source>
        <strain evidence="2">AVDCRST_MAG83</strain>
    </source>
</reference>
<feature type="compositionally biased region" description="Basic and acidic residues" evidence="1">
    <location>
        <begin position="391"/>
        <end position="401"/>
    </location>
</feature>
<feature type="region of interest" description="Disordered" evidence="1">
    <location>
        <begin position="163"/>
        <end position="182"/>
    </location>
</feature>
<dbReference type="AlphaFoldDB" id="A0A6J4IT11"/>
<protein>
    <submittedName>
        <fullName evidence="2">Catalase KatE</fullName>
        <ecNumber evidence="2">1.11.1.6</ecNumber>
    </submittedName>
</protein>
<feature type="non-terminal residue" evidence="2">
    <location>
        <position position="495"/>
    </location>
</feature>
<proteinExistence type="predicted"/>
<dbReference type="EC" id="1.11.1.6" evidence="2"/>
<evidence type="ECO:0000256" key="1">
    <source>
        <dbReference type="SAM" id="MobiDB-lite"/>
    </source>
</evidence>